<organism evidence="1 2">
    <name type="scientific">Sparassis crispa</name>
    <dbReference type="NCBI Taxonomy" id="139825"/>
    <lineage>
        <taxon>Eukaryota</taxon>
        <taxon>Fungi</taxon>
        <taxon>Dikarya</taxon>
        <taxon>Basidiomycota</taxon>
        <taxon>Agaricomycotina</taxon>
        <taxon>Agaricomycetes</taxon>
        <taxon>Polyporales</taxon>
        <taxon>Sparassidaceae</taxon>
        <taxon>Sparassis</taxon>
    </lineage>
</organism>
<dbReference type="EMBL" id="BFAD01000010">
    <property type="protein sequence ID" value="GBE87021.1"/>
    <property type="molecule type" value="Genomic_DNA"/>
</dbReference>
<dbReference type="RefSeq" id="XP_027617934.1">
    <property type="nucleotide sequence ID" value="XM_027762133.1"/>
</dbReference>
<protein>
    <submittedName>
        <fullName evidence="1">Uncharacterized protein</fullName>
    </submittedName>
</protein>
<dbReference type="GeneID" id="38783938"/>
<gene>
    <name evidence="1" type="ORF">SCP_1002670</name>
</gene>
<reference evidence="1 2" key="1">
    <citation type="journal article" date="2018" name="Sci. Rep.">
        <title>Genome sequence of the cauliflower mushroom Sparassis crispa (Hanabiratake) and its association with beneficial usage.</title>
        <authorList>
            <person name="Kiyama R."/>
            <person name="Furutani Y."/>
            <person name="Kawaguchi K."/>
            <person name="Nakanishi T."/>
        </authorList>
    </citation>
    <scope>NUCLEOTIDE SEQUENCE [LARGE SCALE GENOMIC DNA]</scope>
</reference>
<evidence type="ECO:0000313" key="2">
    <source>
        <dbReference type="Proteomes" id="UP000287166"/>
    </source>
</evidence>
<dbReference type="Proteomes" id="UP000287166">
    <property type="component" value="Unassembled WGS sequence"/>
</dbReference>
<accession>A0A401GXU7</accession>
<evidence type="ECO:0000313" key="1">
    <source>
        <dbReference type="EMBL" id="GBE87021.1"/>
    </source>
</evidence>
<dbReference type="InParanoid" id="A0A401GXU7"/>
<keyword evidence="2" id="KW-1185">Reference proteome</keyword>
<comment type="caution">
    <text evidence="1">The sequence shown here is derived from an EMBL/GenBank/DDBJ whole genome shotgun (WGS) entry which is preliminary data.</text>
</comment>
<sequence length="132" mass="14896">MPQWYWTAYRSESARRMTRSDSRRSRHRRSDHGGAALRMDCSLFLGVPDGRPKIHTDRLAGYHICPPLRPSRQAAAAAARNLCQVAFEGTLSELPAAESPRPVYVSWVFSSAFSVNPDTATARLRTPRLRKK</sequence>
<dbReference type="AlphaFoldDB" id="A0A401GXU7"/>
<proteinExistence type="predicted"/>
<name>A0A401GXU7_9APHY</name>